<dbReference type="AlphaFoldDB" id="A0A1M5JAN6"/>
<keyword evidence="3 4" id="KW-0732">Signal</keyword>
<evidence type="ECO:0000256" key="2">
    <source>
        <dbReference type="ARBA" id="ARBA00005695"/>
    </source>
</evidence>
<dbReference type="InterPro" id="IPR023765">
    <property type="entry name" value="SBP_5_CS"/>
</dbReference>
<dbReference type="PIRSF" id="PIRSF002741">
    <property type="entry name" value="MppA"/>
    <property type="match status" value="1"/>
</dbReference>
<dbReference type="PANTHER" id="PTHR30290">
    <property type="entry name" value="PERIPLASMIC BINDING COMPONENT OF ABC TRANSPORTER"/>
    <property type="match status" value="1"/>
</dbReference>
<dbReference type="RefSeq" id="WP_139251539.1">
    <property type="nucleotide sequence ID" value="NZ_FQUP01000004.1"/>
</dbReference>
<accession>A0A1M5JAN6</accession>
<evidence type="ECO:0000313" key="6">
    <source>
        <dbReference type="EMBL" id="SHG37617.1"/>
    </source>
</evidence>
<dbReference type="GO" id="GO:1904680">
    <property type="term" value="F:peptide transmembrane transporter activity"/>
    <property type="evidence" value="ECO:0007669"/>
    <property type="project" value="TreeGrafter"/>
</dbReference>
<dbReference type="InterPro" id="IPR000914">
    <property type="entry name" value="SBP_5_dom"/>
</dbReference>
<dbReference type="CDD" id="cd08493">
    <property type="entry name" value="PBP2_DppA_like"/>
    <property type="match status" value="1"/>
</dbReference>
<dbReference type="FunFam" id="3.10.105.10:FF:000002">
    <property type="entry name" value="Dipeptide ABC transporter, substrate-binding protein"/>
    <property type="match status" value="1"/>
</dbReference>
<comment type="similarity">
    <text evidence="2">Belongs to the bacterial solute-binding protein 5 family.</text>
</comment>
<evidence type="ECO:0000256" key="1">
    <source>
        <dbReference type="ARBA" id="ARBA00004418"/>
    </source>
</evidence>
<dbReference type="PROSITE" id="PS01040">
    <property type="entry name" value="SBP_BACTERIAL_5"/>
    <property type="match status" value="1"/>
</dbReference>
<dbReference type="STRING" id="1122133.SAMN02745157_4153"/>
<proteinExistence type="inferred from homology"/>
<dbReference type="OrthoDB" id="9803988at2"/>
<dbReference type="GO" id="GO:0043190">
    <property type="term" value="C:ATP-binding cassette (ABC) transporter complex"/>
    <property type="evidence" value="ECO:0007669"/>
    <property type="project" value="InterPro"/>
</dbReference>
<evidence type="ECO:0000259" key="5">
    <source>
        <dbReference type="Pfam" id="PF00496"/>
    </source>
</evidence>
<dbReference type="GO" id="GO:0042938">
    <property type="term" value="P:dipeptide transport"/>
    <property type="evidence" value="ECO:0007669"/>
    <property type="project" value="TreeGrafter"/>
</dbReference>
<comment type="subcellular location">
    <subcellularLocation>
        <location evidence="1">Periplasm</location>
    </subcellularLocation>
</comment>
<feature type="signal peptide" evidence="4">
    <location>
        <begin position="1"/>
        <end position="23"/>
    </location>
</feature>
<reference evidence="6 7" key="1">
    <citation type="submission" date="2016-11" db="EMBL/GenBank/DDBJ databases">
        <authorList>
            <person name="Jaros S."/>
            <person name="Januszkiewicz K."/>
            <person name="Wedrychowicz H."/>
        </authorList>
    </citation>
    <scope>NUCLEOTIDE SEQUENCE [LARGE SCALE GENOMIC DNA]</scope>
    <source>
        <strain evidence="6 7">DSM 19436</strain>
    </source>
</reference>
<dbReference type="FunFam" id="3.40.190.10:FF:000036">
    <property type="entry name" value="Dipeptide ABC transporter, substrate-binding protein"/>
    <property type="match status" value="1"/>
</dbReference>
<evidence type="ECO:0000313" key="7">
    <source>
        <dbReference type="Proteomes" id="UP000184485"/>
    </source>
</evidence>
<feature type="domain" description="Solute-binding protein family 5" evidence="5">
    <location>
        <begin position="67"/>
        <end position="440"/>
    </location>
</feature>
<keyword evidence="7" id="KW-1185">Reference proteome</keyword>
<feature type="chain" id="PRO_5012206266" evidence="4">
    <location>
        <begin position="24"/>
        <end position="528"/>
    </location>
</feature>
<dbReference type="Proteomes" id="UP000184485">
    <property type="component" value="Unassembled WGS sequence"/>
</dbReference>
<dbReference type="Gene3D" id="3.90.76.10">
    <property type="entry name" value="Dipeptide-binding Protein, Domain 1"/>
    <property type="match status" value="1"/>
</dbReference>
<evidence type="ECO:0000256" key="3">
    <source>
        <dbReference type="ARBA" id="ARBA00022729"/>
    </source>
</evidence>
<evidence type="ECO:0000256" key="4">
    <source>
        <dbReference type="SAM" id="SignalP"/>
    </source>
</evidence>
<dbReference type="Gene3D" id="3.10.105.10">
    <property type="entry name" value="Dipeptide-binding Protein, Domain 3"/>
    <property type="match status" value="1"/>
</dbReference>
<gene>
    <name evidence="6" type="ORF">SAMN02745157_4153</name>
</gene>
<name>A0A1M5JAN6_9HYPH</name>
<dbReference type="EMBL" id="FQUP01000004">
    <property type="protein sequence ID" value="SHG37617.1"/>
    <property type="molecule type" value="Genomic_DNA"/>
</dbReference>
<dbReference type="Gene3D" id="3.40.190.10">
    <property type="entry name" value="Periplasmic binding protein-like II"/>
    <property type="match status" value="1"/>
</dbReference>
<dbReference type="InterPro" id="IPR030678">
    <property type="entry name" value="Peptide/Ni-bd"/>
</dbReference>
<dbReference type="FunFam" id="3.90.76.10:FF:000002">
    <property type="entry name" value="Dipeptide ABC transporter, substrate-binding protein"/>
    <property type="match status" value="1"/>
</dbReference>
<dbReference type="PANTHER" id="PTHR30290:SF38">
    <property type="entry name" value="D,D-DIPEPTIDE-BINDING PERIPLASMIC PROTEIN DDPA-RELATED"/>
    <property type="match status" value="1"/>
</dbReference>
<dbReference type="Pfam" id="PF00496">
    <property type="entry name" value="SBP_bac_5"/>
    <property type="match status" value="1"/>
</dbReference>
<protein>
    <submittedName>
        <fullName evidence="6">Dipeptide transport system substrate-binding protein</fullName>
    </submittedName>
</protein>
<dbReference type="SUPFAM" id="SSF53850">
    <property type="entry name" value="Periplasmic binding protein-like II"/>
    <property type="match status" value="1"/>
</dbReference>
<organism evidence="6 7">
    <name type="scientific">Kaistia soli DSM 19436</name>
    <dbReference type="NCBI Taxonomy" id="1122133"/>
    <lineage>
        <taxon>Bacteria</taxon>
        <taxon>Pseudomonadati</taxon>
        <taxon>Pseudomonadota</taxon>
        <taxon>Alphaproteobacteria</taxon>
        <taxon>Hyphomicrobiales</taxon>
        <taxon>Kaistiaceae</taxon>
        <taxon>Kaistia</taxon>
    </lineage>
</organism>
<sequence length="528" mass="59033">MKRLMGLLAATMLVGGLAAGAEAKTLVYCAEGSPENFNPQINTTGTSFDAARPAFNQLVQFEPGTTNVVPGLAESWDVSPDGLEVTFHLRKGVKFHTIKGFTPTREFNADDVLFSFNRMWKEDNAYHKVSGGAYDYFNDMGMPDLLKSIDKVDDYTVKFTLTRPEAPFLANLAMDFATILSAEYADAMLKAGTPEQVDQVPVGTGPFEFVAYQKDAVIRYKSFPDYWGGAPKIDLVFAITKDATQRWSKLQKGECQVMPYPNPADLEAIGKDPNVDLMQQAGLNIGYLAFNVTKKPFDDKRVRLAITYAIDKDAILKDVYLGAGQPAKNFIPPTIWSYNDAIVDYPHDVAKAKELLKEAGLENGFETDIWWMPVQRPYNPNAKRVAEIMQSDLEKVGIKANLVSYEWGEYRKRMQAGEHQMGQLGWTGDNGDPDNFFFLLGCDAARDGGQNISKWCNKDFDDKLKKAKSITDKAERTKLYEEMQVIAHDEVPVFNIAHSVVFEPVRKEVVGYKVSPLGRHDFADVDLK</sequence>
<dbReference type="GO" id="GO:0030288">
    <property type="term" value="C:outer membrane-bounded periplasmic space"/>
    <property type="evidence" value="ECO:0007669"/>
    <property type="project" value="TreeGrafter"/>
</dbReference>
<dbReference type="InterPro" id="IPR039424">
    <property type="entry name" value="SBP_5"/>
</dbReference>